<dbReference type="EMBL" id="REFW01000007">
    <property type="protein sequence ID" value="RMB57243.1"/>
    <property type="molecule type" value="Genomic_DNA"/>
</dbReference>
<protein>
    <submittedName>
        <fullName evidence="1">Uncharacterized protein</fullName>
    </submittedName>
</protein>
<accession>A0A3M0G624</accession>
<proteinExistence type="predicted"/>
<comment type="caution">
    <text evidence="1">The sequence shown here is derived from an EMBL/GenBank/DDBJ whole genome shotgun (WGS) entry which is preliminary data.</text>
</comment>
<sequence>MTEFPDVTPRMAKVYEQLHKLAIGGHSADEVHGDGEIIPRLWDITSIHDPQLRSETWKWLESFVYWFNTQQTWYSHDQIPPCWPQHPHLVRDIATLADQRRTAGEAPTSTALDEWHRYTIPNFLERTRTARQGCDNDHVPWPGKPAHTRHITETNTTRRHSIIDADIATLPHSVTNLRRLHSS</sequence>
<name>A0A3M0G624_9ACTN</name>
<evidence type="ECO:0000313" key="1">
    <source>
        <dbReference type="EMBL" id="RMB57243.1"/>
    </source>
</evidence>
<reference evidence="1 2" key="1">
    <citation type="submission" date="2018-10" db="EMBL/GenBank/DDBJ databases">
        <title>Tessaracoccus antarcticuss sp. nov., isolated from sediment.</title>
        <authorList>
            <person name="Zhou L.Y."/>
            <person name="Du Z.J."/>
        </authorList>
    </citation>
    <scope>NUCLEOTIDE SEQUENCE [LARGE SCALE GENOMIC DNA]</scope>
    <source>
        <strain evidence="1 2">JDX10</strain>
    </source>
</reference>
<organism evidence="1 2">
    <name type="scientific">Tessaracoccus antarcticus</name>
    <dbReference type="NCBI Taxonomy" id="2479848"/>
    <lineage>
        <taxon>Bacteria</taxon>
        <taxon>Bacillati</taxon>
        <taxon>Actinomycetota</taxon>
        <taxon>Actinomycetes</taxon>
        <taxon>Propionibacteriales</taxon>
        <taxon>Propionibacteriaceae</taxon>
        <taxon>Tessaracoccus</taxon>
    </lineage>
</organism>
<dbReference type="Proteomes" id="UP000275256">
    <property type="component" value="Unassembled WGS sequence"/>
</dbReference>
<dbReference type="AlphaFoldDB" id="A0A3M0G624"/>
<evidence type="ECO:0000313" key="2">
    <source>
        <dbReference type="Proteomes" id="UP000275256"/>
    </source>
</evidence>
<gene>
    <name evidence="1" type="ORF">EAX62_16000</name>
</gene>
<keyword evidence="2" id="KW-1185">Reference proteome</keyword>